<evidence type="ECO:0000313" key="4">
    <source>
        <dbReference type="Proteomes" id="UP000515697"/>
    </source>
</evidence>
<evidence type="ECO:0000313" key="3">
    <source>
        <dbReference type="EMBL" id="CAD2105949.1"/>
    </source>
</evidence>
<dbReference type="VEuPathDB" id="PlasmoDB:PVSEL_1000320"/>
<dbReference type="VEuPathDB" id="PlasmoDB:PVPCR_1000350"/>
<feature type="region of interest" description="Disordered" evidence="1">
    <location>
        <begin position="1271"/>
        <end position="1294"/>
    </location>
</feature>
<keyword evidence="2" id="KW-1133">Transmembrane helix</keyword>
<feature type="region of interest" description="Disordered" evidence="1">
    <location>
        <begin position="1566"/>
        <end position="1625"/>
    </location>
</feature>
<feature type="compositionally biased region" description="Basic and acidic residues" evidence="1">
    <location>
        <begin position="1615"/>
        <end position="1625"/>
    </location>
</feature>
<dbReference type="VEuPathDB" id="PlasmoDB:PVLDE_1000370"/>
<name>A0A6V7T108_PLAVN</name>
<feature type="compositionally biased region" description="Basic residues" evidence="1">
    <location>
        <begin position="1898"/>
        <end position="1912"/>
    </location>
</feature>
<feature type="region of interest" description="Disordered" evidence="1">
    <location>
        <begin position="955"/>
        <end position="1013"/>
    </location>
</feature>
<feature type="compositionally biased region" description="Basic and acidic residues" evidence="1">
    <location>
        <begin position="1852"/>
        <end position="1880"/>
    </location>
</feature>
<feature type="region of interest" description="Disordered" evidence="1">
    <location>
        <begin position="1086"/>
        <end position="1108"/>
    </location>
</feature>
<feature type="region of interest" description="Disordered" evidence="1">
    <location>
        <begin position="1835"/>
        <end position="1912"/>
    </location>
</feature>
<feature type="transmembrane region" description="Helical" evidence="2">
    <location>
        <begin position="49"/>
        <end position="66"/>
    </location>
</feature>
<feature type="region of interest" description="Disordered" evidence="1">
    <location>
        <begin position="458"/>
        <end position="517"/>
    </location>
</feature>
<feature type="compositionally biased region" description="Basic and acidic residues" evidence="1">
    <location>
        <begin position="265"/>
        <end position="290"/>
    </location>
</feature>
<accession>A0A6V7T108</accession>
<proteinExistence type="predicted"/>
<dbReference type="VEuPathDB" id="PlasmoDB:PVVCY_1000330"/>
<dbReference type="VEuPathDB" id="PlasmoDB:PVBDA_1000410"/>
<sequence length="1912" mass="220374">MAKSEDIESTRFSFSKKKNWARINFTFLVFVLGIKTLFCILLFLYYQIVLFFIFFISTAISLYALVVNTFTSLLLYIVVLFSILSSIGLSFFGIVHIDYIFNLFYDGFISSLFCSLIPLFVLELFSSIIYTCIKKRKKGYIERRLRALKVLINENQNKESKENLLFLQIDLENNQLTTYDKNYKYYLTNYKDKKYICIEKKTDYSTDEDDNNQYSLSLEDDYYRKNKNVTKISSMSYNDISEDLSFVHSGIKKYEKKHGSNNKKNKTEKINKESKVNKKDTSNENAQIEERDKYNLTYNFPLEQNTQESSISFQNIPHEQDECENKIILNNVCEQKDISNIDISNNQNPDTSKNVSSLSYIKNEENLRKGSNTNKSYLNSKEITIVDTYKKSVTKTLMFPEHENISTKNEDKKNDIEKDSNKKDSKTVKNKDEENVIIDKFIKKNDESQEITEGSYIETAKDIQKSSEEKKNTKNNHKEMNQNKQIEAKKSNKRKVSSNKNLTHKERPRSLSSNFIQNEAENKIEKIEKTKKHDKNKGSKLELTTSVLVKKQEDIMINIDENDNKQKETYDQNKIINITPDYFAPTKKSKKDTKDSISLEQKQKNESLVNDTLKDAKMGQSQTILKVNKTPVNVTALPVINTTINNTHQIMNHNKNVINDCASIKESSNTADRKKPIVSKTKLVTNMNALKKNISDINFTEEKKEKINNDDEKNILNVKNLSEKKTSENIKNHEKKRNTSIDMKKTIEKNKEQKEECKIKEKNDKECENVLKEKNKTLIKNKKIEEFTTLNKNETKLINENNSNKINENDAKILSQPKIVDSTEDSTINNSCETNKNLSFGDSLPCPDNSSNTINSSGPKAIQKESEKIKVEKIEEVKEAKEVNKIEEVEKSEEAEEVKKDEEIEKVKEVKEMEKVEEVKEVIEVEEVKKDEVIEKVKEMKEMEKVEKVKKAEEIEKNEEVEKEKEAEQVDEEKTAEPEIKQETENETKEIKEENHNDEVDQKKKNEEIIEDKKVLETEDKNISKEIKEEIKITKLEMKNDEYSSDKNKTPFSKSNNILQDNLLKSSILNEPVVNDKNNKKHLLMQSEGDKNSDKSNNSPSFKRHESINYKKKLESETLLSNLKNIENSNSVINSNLNIEHADDFNFENNVNKVSQSIQNFLLYSNESNKNEAIFSNNLGSLPARNYLGNNTEHYIKPYNDAFGNSNGFNSNSLNIKTCNTLLGASQSNNCTDSSYFVASKNRSNSNNNTSVRISSNSKTRINKWLNLNNENKSNEVPNVNSVNPSESPNSNSLFKQRKSFFENLKKDRSLNNNKNKTENNNELNVFNKKNNKNLLEINNSSLLFNVSKNGSNDSSLKKISSNAITNDNKLPSHNTEDKPLTILKTNIYDNYYIKNDKIKNNGKETKDINSRIKHDDNEHIEKDNKVDLKKTDKIPSSDVSKNLTPFFTKFDTPDTTKIEQNKNDSTLNLTNKSDDIDVNKMTSNSCIIESGFTPKKNNENTIKSTPKIDEPTFNTFSKTDEVKDAHISSNNDIENDKTHNQEFNNNNNINIKITKVTDLPKKNTNLDIINPNPNENEKNTNVTTDKKEDDKVSFPFFLGNLNQKKKPTINDSTESSKNEDTNKVKTVEKKNNNNDSTNLIKLNDKTKHQDAKSNEIKEKIEETKINNTKKSMNKGFEKTEGETIFPEKEPELDLYDNEINNTISNIDKILEPLSNSSFFSLKINDSNKINQASKRDDITDDEKTNANIEVYTGLIGKILSSNKIEEISNDLLNVSSTNSNNKDESDILVKNEIKEKTDNINEKMNKVNENLNEEKESNLNNEIDTAKDSLKNVELKEDKEESEIVVDNIESENKYKEKPTEDNLENKENPQDMSFEKTETLISEGKSSYASNTKNSKNNKNKKKKRKNKNT</sequence>
<keyword evidence="2" id="KW-0472">Membrane</keyword>
<feature type="region of interest" description="Disordered" evidence="1">
    <location>
        <begin position="255"/>
        <end position="290"/>
    </location>
</feature>
<feature type="compositionally biased region" description="Basic residues" evidence="1">
    <location>
        <begin position="255"/>
        <end position="264"/>
    </location>
</feature>
<feature type="transmembrane region" description="Helical" evidence="2">
    <location>
        <begin position="109"/>
        <end position="133"/>
    </location>
</feature>
<feature type="transmembrane region" description="Helical" evidence="2">
    <location>
        <begin position="21"/>
        <end position="43"/>
    </location>
</feature>
<feature type="compositionally biased region" description="Basic and acidic residues" evidence="1">
    <location>
        <begin position="459"/>
        <end position="490"/>
    </location>
</feature>
<protein>
    <submittedName>
        <fullName evidence="3">Uncharacterized protein</fullName>
    </submittedName>
</protein>
<feature type="transmembrane region" description="Helical" evidence="2">
    <location>
        <begin position="73"/>
        <end position="97"/>
    </location>
</feature>
<feature type="region of interest" description="Disordered" evidence="1">
    <location>
        <begin position="404"/>
        <end position="428"/>
    </location>
</feature>
<organism evidence="3 4">
    <name type="scientific">Plasmodium vinckei</name>
    <dbReference type="NCBI Taxonomy" id="5860"/>
    <lineage>
        <taxon>Eukaryota</taxon>
        <taxon>Sar</taxon>
        <taxon>Alveolata</taxon>
        <taxon>Apicomplexa</taxon>
        <taxon>Aconoidasida</taxon>
        <taxon>Haemosporida</taxon>
        <taxon>Plasmodiidae</taxon>
        <taxon>Plasmodium</taxon>
        <taxon>Plasmodium (Vinckeia)</taxon>
    </lineage>
</organism>
<evidence type="ECO:0000256" key="1">
    <source>
        <dbReference type="SAM" id="MobiDB-lite"/>
    </source>
</evidence>
<keyword evidence="2" id="KW-0812">Transmembrane</keyword>
<feature type="region of interest" description="Disordered" evidence="1">
    <location>
        <begin position="584"/>
        <end position="603"/>
    </location>
</feature>
<dbReference type="EMBL" id="LR865431">
    <property type="protein sequence ID" value="CAD2105949.1"/>
    <property type="molecule type" value="Genomic_DNA"/>
</dbReference>
<feature type="compositionally biased region" description="Basic and acidic residues" evidence="1">
    <location>
        <begin position="592"/>
        <end position="603"/>
    </location>
</feature>
<reference evidence="3 4" key="1">
    <citation type="submission" date="2020-08" db="EMBL/GenBank/DDBJ databases">
        <authorList>
            <person name="Ramaprasad A."/>
        </authorList>
    </citation>
    <scope>NUCLEOTIDE SEQUENCE [LARGE SCALE GENOMIC DNA]</scope>
</reference>
<feature type="compositionally biased region" description="Low complexity" evidence="1">
    <location>
        <begin position="1571"/>
        <end position="1584"/>
    </location>
</feature>
<feature type="compositionally biased region" description="Low complexity" evidence="1">
    <location>
        <begin position="1887"/>
        <end position="1897"/>
    </location>
</feature>
<dbReference type="Proteomes" id="UP000515697">
    <property type="component" value="Chromosome PVSEL_10"/>
</dbReference>
<gene>
    <name evidence="3" type="ORF">PVSEL_1000320</name>
</gene>
<evidence type="ECO:0000256" key="2">
    <source>
        <dbReference type="SAM" id="Phobius"/>
    </source>
</evidence>